<accession>A0A2U9T7Z6</accession>
<dbReference type="EMBL" id="CP029843">
    <property type="protein sequence ID" value="AWV07485.1"/>
    <property type="molecule type" value="Genomic_DNA"/>
</dbReference>
<keyword evidence="2" id="KW-1185">Reference proteome</keyword>
<dbReference type="Gene3D" id="3.30.160.100">
    <property type="entry name" value="Ribosome hibernation promotion factor-like"/>
    <property type="match status" value="1"/>
</dbReference>
<dbReference type="OrthoDB" id="121633at2"/>
<organism evidence="1 2">
    <name type="scientific">Marilutibacter maris</name>
    <dbReference type="NCBI Taxonomy" id="1605891"/>
    <lineage>
        <taxon>Bacteria</taxon>
        <taxon>Pseudomonadati</taxon>
        <taxon>Pseudomonadota</taxon>
        <taxon>Gammaproteobacteria</taxon>
        <taxon>Lysobacterales</taxon>
        <taxon>Lysobacteraceae</taxon>
        <taxon>Marilutibacter</taxon>
    </lineage>
</organism>
<protein>
    <recommendedName>
        <fullName evidence="3">HPF/RaiA family ribosome-associated protein</fullName>
    </recommendedName>
</protein>
<proteinExistence type="predicted"/>
<gene>
    <name evidence="1" type="ORF">C9I47_1796</name>
</gene>
<evidence type="ECO:0008006" key="3">
    <source>
        <dbReference type="Google" id="ProtNLM"/>
    </source>
</evidence>
<evidence type="ECO:0000313" key="1">
    <source>
        <dbReference type="EMBL" id="AWV07485.1"/>
    </source>
</evidence>
<dbReference type="InterPro" id="IPR036567">
    <property type="entry name" value="RHF-like"/>
</dbReference>
<dbReference type="Pfam" id="PF02482">
    <property type="entry name" value="Ribosomal_S30AE"/>
    <property type="match status" value="1"/>
</dbReference>
<evidence type="ECO:0000313" key="2">
    <source>
        <dbReference type="Proteomes" id="UP000249447"/>
    </source>
</evidence>
<dbReference type="InterPro" id="IPR003489">
    <property type="entry name" value="RHF/RaiA"/>
</dbReference>
<dbReference type="RefSeq" id="WP_111266584.1">
    <property type="nucleotide sequence ID" value="NZ_CP029843.1"/>
</dbReference>
<dbReference type="Proteomes" id="UP000249447">
    <property type="component" value="Chromosome"/>
</dbReference>
<sequence length="103" mass="11180">MKVQINTDNHVQHDESLTRHVESAVASALDRFGDQVTRVEVHVRDKNGGKTGGNDKHCMMEARLEGLPPMTASEDADSVASAVSGAARKLQRVLDHALGRLTH</sequence>
<dbReference type="KEGG" id="lmb:C9I47_1796"/>
<dbReference type="AlphaFoldDB" id="A0A2U9T7Z6"/>
<dbReference type="SUPFAM" id="SSF69754">
    <property type="entry name" value="Ribosome binding protein Y (YfiA homologue)"/>
    <property type="match status" value="1"/>
</dbReference>
<name>A0A2U9T7Z6_9GAMM</name>
<reference evidence="1 2" key="1">
    <citation type="submission" date="2018-05" db="EMBL/GenBank/DDBJ databases">
        <title>The complete genome of Lysobacter maris HZ9B, a marine bacterium antagonistic against terrestrial plant pathogens.</title>
        <authorList>
            <person name="Zhang X.-Q."/>
        </authorList>
    </citation>
    <scope>NUCLEOTIDE SEQUENCE [LARGE SCALE GENOMIC DNA]</scope>
    <source>
        <strain evidence="1 2">HZ9B</strain>
    </source>
</reference>